<dbReference type="Gene3D" id="1.25.40.20">
    <property type="entry name" value="Ankyrin repeat-containing domain"/>
    <property type="match status" value="1"/>
</dbReference>
<evidence type="ECO:0008006" key="3">
    <source>
        <dbReference type="Google" id="ProtNLM"/>
    </source>
</evidence>
<evidence type="ECO:0000313" key="2">
    <source>
        <dbReference type="Proteomes" id="UP001140453"/>
    </source>
</evidence>
<evidence type="ECO:0000313" key="1">
    <source>
        <dbReference type="EMBL" id="KAJ4391055.1"/>
    </source>
</evidence>
<dbReference type="Proteomes" id="UP001140453">
    <property type="component" value="Unassembled WGS sequence"/>
</dbReference>
<dbReference type="AlphaFoldDB" id="A0A9W9CXA3"/>
<keyword evidence="2" id="KW-1185">Reference proteome</keyword>
<dbReference type="InterPro" id="IPR036770">
    <property type="entry name" value="Ankyrin_rpt-contain_sf"/>
</dbReference>
<protein>
    <recommendedName>
        <fullName evidence="3">Ankyrin</fullName>
    </recommendedName>
</protein>
<gene>
    <name evidence="1" type="ORF">N0V93_004669</name>
</gene>
<dbReference type="EMBL" id="JAPEVB010000003">
    <property type="protein sequence ID" value="KAJ4391055.1"/>
    <property type="molecule type" value="Genomic_DNA"/>
</dbReference>
<reference evidence="1" key="1">
    <citation type="submission" date="2022-10" db="EMBL/GenBank/DDBJ databases">
        <title>Tapping the CABI collections for fungal endophytes: first genome assemblies for Collariella, Neodidymelliopsis, Ascochyta clinopodiicola, Didymella pomorum, Didymosphaeria variabile, Neocosmospora piperis and Neocucurbitaria cava.</title>
        <authorList>
            <person name="Hill R."/>
        </authorList>
    </citation>
    <scope>NUCLEOTIDE SEQUENCE</scope>
    <source>
        <strain evidence="1">IMI 355082</strain>
    </source>
</reference>
<accession>A0A9W9CXA3</accession>
<dbReference type="OrthoDB" id="5391533at2759"/>
<name>A0A9W9CXA3_9PEZI</name>
<dbReference type="SUPFAM" id="SSF48403">
    <property type="entry name" value="Ankyrin repeat"/>
    <property type="match status" value="1"/>
</dbReference>
<organism evidence="1 2">
    <name type="scientific">Gnomoniopsis smithogilvyi</name>
    <dbReference type="NCBI Taxonomy" id="1191159"/>
    <lineage>
        <taxon>Eukaryota</taxon>
        <taxon>Fungi</taxon>
        <taxon>Dikarya</taxon>
        <taxon>Ascomycota</taxon>
        <taxon>Pezizomycotina</taxon>
        <taxon>Sordariomycetes</taxon>
        <taxon>Sordariomycetidae</taxon>
        <taxon>Diaporthales</taxon>
        <taxon>Gnomoniaceae</taxon>
        <taxon>Gnomoniopsis</taxon>
    </lineage>
</organism>
<comment type="caution">
    <text evidence="1">The sequence shown here is derived from an EMBL/GenBank/DDBJ whole genome shotgun (WGS) entry which is preliminary data.</text>
</comment>
<proteinExistence type="predicted"/>
<sequence length="262" mass="28346">MAASTPANQPEILNACSTGAIDLLQEVLQSCGIEKDAAPLLPRDAAKIRFPSTEAMITAAIAGKQTSMISFLLSYFSGYPAEWPESRRQSQKPISFTSSIVLAVLDNPDVETLSVLCDYDPGIVNFEFNDHTTFLSQACQRDPEKIGPLIHFLVSHGADMQGGWRLDWNLLPAIRGGQHLDVVEAMVAKGAKMDYSAALAAVCAKRADVLQLILEKGGMRESSVADADIEQLRVEAQDAKSVPLIEVVETLVSARQSTSQRS</sequence>